<proteinExistence type="predicted"/>
<keyword evidence="2" id="KW-1185">Reference proteome</keyword>
<sequence length="216" mass="23951">MLFGHTLADRSGTLLAVDATVCEIMQREERELIGIGFEALTHPGDCTRNVTALASLRIGDAPLTIRKRYVRPDGSAIWSNVQVSRLQGSDGGRLVGTIHMLKQDGLKHDPESLWRAARLVDSRIQRRRRALGEDLFMDHAWLILVQIYLAEAEGRTPDAATISGLASIQLPLVNRWVAVLEQKMLVEQTTYRGAVPQLTLQGMRAVEALLDSDLDC</sequence>
<gene>
    <name evidence="1" type="ORF">PK98_07040</name>
</gene>
<dbReference type="CDD" id="cd00130">
    <property type="entry name" value="PAS"/>
    <property type="match status" value="1"/>
</dbReference>
<dbReference type="SUPFAM" id="SSF55785">
    <property type="entry name" value="PYP-like sensor domain (PAS domain)"/>
    <property type="match status" value="1"/>
</dbReference>
<accession>A0A0B2C270</accession>
<evidence type="ECO:0000313" key="1">
    <source>
        <dbReference type="EMBL" id="KHL26230.1"/>
    </source>
</evidence>
<dbReference type="OrthoDB" id="7564857at2"/>
<evidence type="ECO:0008006" key="3">
    <source>
        <dbReference type="Google" id="ProtNLM"/>
    </source>
</evidence>
<dbReference type="InterPro" id="IPR035965">
    <property type="entry name" value="PAS-like_dom_sf"/>
</dbReference>
<dbReference type="Proteomes" id="UP000030988">
    <property type="component" value="Unassembled WGS sequence"/>
</dbReference>
<dbReference type="Gene3D" id="3.30.450.20">
    <property type="entry name" value="PAS domain"/>
    <property type="match status" value="1"/>
</dbReference>
<reference evidence="1 2" key="1">
    <citation type="submission" date="2014-11" db="EMBL/GenBank/DDBJ databases">
        <title>Draft genome sequence of Kirrobacter mercurialis.</title>
        <authorList>
            <person name="Coil D.A."/>
            <person name="Eisen J.A."/>
        </authorList>
    </citation>
    <scope>NUCLEOTIDE SEQUENCE [LARGE SCALE GENOMIC DNA]</scope>
    <source>
        <strain evidence="1 2">Coronado</strain>
    </source>
</reference>
<protein>
    <recommendedName>
        <fullName evidence="3">PAS domain-containing protein</fullName>
    </recommendedName>
</protein>
<dbReference type="RefSeq" id="WP_039095317.1">
    <property type="nucleotide sequence ID" value="NZ_JTDN01000001.1"/>
</dbReference>
<comment type="caution">
    <text evidence="1">The sequence shown here is derived from an EMBL/GenBank/DDBJ whole genome shotgun (WGS) entry which is preliminary data.</text>
</comment>
<dbReference type="AlphaFoldDB" id="A0A0B2C270"/>
<organism evidence="1 2">
    <name type="scientific">Croceibacterium mercuriale</name>
    <dbReference type="NCBI Taxonomy" id="1572751"/>
    <lineage>
        <taxon>Bacteria</taxon>
        <taxon>Pseudomonadati</taxon>
        <taxon>Pseudomonadota</taxon>
        <taxon>Alphaproteobacteria</taxon>
        <taxon>Sphingomonadales</taxon>
        <taxon>Erythrobacteraceae</taxon>
        <taxon>Croceibacterium</taxon>
    </lineage>
</organism>
<dbReference type="STRING" id="1572751.PK98_07040"/>
<dbReference type="EMBL" id="JTDN01000001">
    <property type="protein sequence ID" value="KHL26230.1"/>
    <property type="molecule type" value="Genomic_DNA"/>
</dbReference>
<dbReference type="InterPro" id="IPR000014">
    <property type="entry name" value="PAS"/>
</dbReference>
<name>A0A0B2C270_9SPHN</name>
<evidence type="ECO:0000313" key="2">
    <source>
        <dbReference type="Proteomes" id="UP000030988"/>
    </source>
</evidence>
<dbReference type="NCBIfam" id="TIGR00229">
    <property type="entry name" value="sensory_box"/>
    <property type="match status" value="1"/>
</dbReference>